<evidence type="ECO:0000313" key="3">
    <source>
        <dbReference type="EMBL" id="KAK0492150.1"/>
    </source>
</evidence>
<dbReference type="AlphaFoldDB" id="A0AA39UTG5"/>
<organism evidence="3 4">
    <name type="scientific">Armillaria luteobubalina</name>
    <dbReference type="NCBI Taxonomy" id="153913"/>
    <lineage>
        <taxon>Eukaryota</taxon>
        <taxon>Fungi</taxon>
        <taxon>Dikarya</taxon>
        <taxon>Basidiomycota</taxon>
        <taxon>Agaricomycotina</taxon>
        <taxon>Agaricomycetes</taxon>
        <taxon>Agaricomycetidae</taxon>
        <taxon>Agaricales</taxon>
        <taxon>Marasmiineae</taxon>
        <taxon>Physalacriaceae</taxon>
        <taxon>Armillaria</taxon>
    </lineage>
</organism>
<feature type="compositionally biased region" description="Low complexity" evidence="1">
    <location>
        <begin position="121"/>
        <end position="133"/>
    </location>
</feature>
<comment type="caution">
    <text evidence="3">The sequence shown here is derived from an EMBL/GenBank/DDBJ whole genome shotgun (WGS) entry which is preliminary data.</text>
</comment>
<feature type="chain" id="PRO_5041379390" evidence="2">
    <location>
        <begin position="24"/>
        <end position="176"/>
    </location>
</feature>
<name>A0AA39UTG5_9AGAR</name>
<keyword evidence="2" id="KW-0732">Signal</keyword>
<sequence length="176" mass="19068">MSTFLLIHFLSLTFFLFPSPKQPKPHAIGSPEPPKELAFSAPGKKFLGVLLPPASSALGGPNTCKHQHEQVMVTKTPLPISNIHSELMAGPFTSAKPTACKVSPKKNFGPKNQVGPRDLPPSESAATPAPSGSRLRKMFRKSPVPNTYKNVQSVKKPHFYPSSSVRFPSPRTSIFA</sequence>
<dbReference type="Proteomes" id="UP001175228">
    <property type="component" value="Unassembled WGS sequence"/>
</dbReference>
<feature type="region of interest" description="Disordered" evidence="1">
    <location>
        <begin position="100"/>
        <end position="163"/>
    </location>
</feature>
<evidence type="ECO:0000256" key="1">
    <source>
        <dbReference type="SAM" id="MobiDB-lite"/>
    </source>
</evidence>
<reference evidence="3" key="1">
    <citation type="submission" date="2023-06" db="EMBL/GenBank/DDBJ databases">
        <authorList>
            <consortium name="Lawrence Berkeley National Laboratory"/>
            <person name="Ahrendt S."/>
            <person name="Sahu N."/>
            <person name="Indic B."/>
            <person name="Wong-Bajracharya J."/>
            <person name="Merenyi Z."/>
            <person name="Ke H.-M."/>
            <person name="Monk M."/>
            <person name="Kocsube S."/>
            <person name="Drula E."/>
            <person name="Lipzen A."/>
            <person name="Balint B."/>
            <person name="Henrissat B."/>
            <person name="Andreopoulos B."/>
            <person name="Martin F.M."/>
            <person name="Harder C.B."/>
            <person name="Rigling D."/>
            <person name="Ford K.L."/>
            <person name="Foster G.D."/>
            <person name="Pangilinan J."/>
            <person name="Papanicolaou A."/>
            <person name="Barry K."/>
            <person name="LaButti K."/>
            <person name="Viragh M."/>
            <person name="Koriabine M."/>
            <person name="Yan M."/>
            <person name="Riley R."/>
            <person name="Champramary S."/>
            <person name="Plett K.L."/>
            <person name="Tsai I.J."/>
            <person name="Slot J."/>
            <person name="Sipos G."/>
            <person name="Plett J."/>
            <person name="Nagy L.G."/>
            <person name="Grigoriev I.V."/>
        </authorList>
    </citation>
    <scope>NUCLEOTIDE SEQUENCE</scope>
    <source>
        <strain evidence="3">HWK02</strain>
    </source>
</reference>
<dbReference type="EMBL" id="JAUEPU010000031">
    <property type="protein sequence ID" value="KAK0492150.1"/>
    <property type="molecule type" value="Genomic_DNA"/>
</dbReference>
<proteinExistence type="predicted"/>
<evidence type="ECO:0000256" key="2">
    <source>
        <dbReference type="SAM" id="SignalP"/>
    </source>
</evidence>
<gene>
    <name evidence="3" type="ORF">EDD18DRAFT_1358208</name>
</gene>
<protein>
    <submittedName>
        <fullName evidence="3">Uncharacterized protein</fullName>
    </submittedName>
</protein>
<accession>A0AA39UTG5</accession>
<evidence type="ECO:0000313" key="4">
    <source>
        <dbReference type="Proteomes" id="UP001175228"/>
    </source>
</evidence>
<keyword evidence="4" id="KW-1185">Reference proteome</keyword>
<feature type="signal peptide" evidence="2">
    <location>
        <begin position="1"/>
        <end position="23"/>
    </location>
</feature>
<feature type="compositionally biased region" description="Polar residues" evidence="1">
    <location>
        <begin position="144"/>
        <end position="153"/>
    </location>
</feature>